<name>A0A072PK58_9EURO</name>
<reference evidence="1 2" key="1">
    <citation type="submission" date="2013-03" db="EMBL/GenBank/DDBJ databases">
        <title>The Genome Sequence of Exophiala aquamarina CBS 119918.</title>
        <authorList>
            <consortium name="The Broad Institute Genomics Platform"/>
            <person name="Cuomo C."/>
            <person name="de Hoog S."/>
            <person name="Gorbushina A."/>
            <person name="Walker B."/>
            <person name="Young S.K."/>
            <person name="Zeng Q."/>
            <person name="Gargeya S."/>
            <person name="Fitzgerald M."/>
            <person name="Haas B."/>
            <person name="Abouelleil A."/>
            <person name="Allen A.W."/>
            <person name="Alvarado L."/>
            <person name="Arachchi H.M."/>
            <person name="Berlin A.M."/>
            <person name="Chapman S.B."/>
            <person name="Gainer-Dewar J."/>
            <person name="Goldberg J."/>
            <person name="Griggs A."/>
            <person name="Gujja S."/>
            <person name="Hansen M."/>
            <person name="Howarth C."/>
            <person name="Imamovic A."/>
            <person name="Ireland A."/>
            <person name="Larimer J."/>
            <person name="McCowan C."/>
            <person name="Murphy C."/>
            <person name="Pearson M."/>
            <person name="Poon T.W."/>
            <person name="Priest M."/>
            <person name="Roberts A."/>
            <person name="Saif S."/>
            <person name="Shea T."/>
            <person name="Sisk P."/>
            <person name="Sykes S."/>
            <person name="Wortman J."/>
            <person name="Nusbaum C."/>
            <person name="Birren B."/>
        </authorList>
    </citation>
    <scope>NUCLEOTIDE SEQUENCE [LARGE SCALE GENOMIC DNA]</scope>
    <source>
        <strain evidence="1 2">CBS 119918</strain>
    </source>
</reference>
<dbReference type="AlphaFoldDB" id="A0A072PK58"/>
<comment type="caution">
    <text evidence="1">The sequence shown here is derived from an EMBL/GenBank/DDBJ whole genome shotgun (WGS) entry which is preliminary data.</text>
</comment>
<sequence>MVEGQVFVPFHFGYFDAQDGKARAGNELTQDTKYPIDLFPLAPLCVVGEHPISKRPLFKSSSVRVTKVEKQDEGEVPHP</sequence>
<dbReference type="InterPro" id="IPR009010">
    <property type="entry name" value="Asp_de-COase-like_dom_sf"/>
</dbReference>
<dbReference type="SUPFAM" id="SSF50692">
    <property type="entry name" value="ADC-like"/>
    <property type="match status" value="1"/>
</dbReference>
<dbReference type="STRING" id="1182545.A0A072PK58"/>
<dbReference type="HOGENOM" id="CLU_2606032_0_0_1"/>
<keyword evidence="2" id="KW-1185">Reference proteome</keyword>
<gene>
    <name evidence="1" type="ORF">A1O9_07475</name>
</gene>
<proteinExistence type="predicted"/>
<dbReference type="RefSeq" id="XP_013258485.1">
    <property type="nucleotide sequence ID" value="XM_013403031.1"/>
</dbReference>
<dbReference type="VEuPathDB" id="FungiDB:A1O9_07475"/>
<protein>
    <recommendedName>
        <fullName evidence="3">Molybdopterin dinucleotide-binding domain-containing protein</fullName>
    </recommendedName>
</protein>
<dbReference type="Proteomes" id="UP000027920">
    <property type="component" value="Unassembled WGS sequence"/>
</dbReference>
<accession>A0A072PK58</accession>
<organism evidence="1 2">
    <name type="scientific">Exophiala aquamarina CBS 119918</name>
    <dbReference type="NCBI Taxonomy" id="1182545"/>
    <lineage>
        <taxon>Eukaryota</taxon>
        <taxon>Fungi</taxon>
        <taxon>Dikarya</taxon>
        <taxon>Ascomycota</taxon>
        <taxon>Pezizomycotina</taxon>
        <taxon>Eurotiomycetes</taxon>
        <taxon>Chaetothyriomycetidae</taxon>
        <taxon>Chaetothyriales</taxon>
        <taxon>Herpotrichiellaceae</taxon>
        <taxon>Exophiala</taxon>
    </lineage>
</organism>
<evidence type="ECO:0000313" key="1">
    <source>
        <dbReference type="EMBL" id="KEF55895.1"/>
    </source>
</evidence>
<dbReference type="EMBL" id="AMGV01000006">
    <property type="protein sequence ID" value="KEF55895.1"/>
    <property type="molecule type" value="Genomic_DNA"/>
</dbReference>
<evidence type="ECO:0000313" key="2">
    <source>
        <dbReference type="Proteomes" id="UP000027920"/>
    </source>
</evidence>
<dbReference type="GeneID" id="25282389"/>
<dbReference type="OrthoDB" id="10249365at2759"/>
<evidence type="ECO:0008006" key="3">
    <source>
        <dbReference type="Google" id="ProtNLM"/>
    </source>
</evidence>